<protein>
    <submittedName>
        <fullName evidence="3">S-layer homology domain-containing protein</fullName>
    </submittedName>
</protein>
<gene>
    <name evidence="3" type="ORF">P9B03_03705</name>
</gene>
<dbReference type="RefSeq" id="WP_326121989.1">
    <property type="nucleotide sequence ID" value="NZ_JARSFG010000005.1"/>
</dbReference>
<keyword evidence="1" id="KW-0732">Signal</keyword>
<evidence type="ECO:0000256" key="1">
    <source>
        <dbReference type="SAM" id="SignalP"/>
    </source>
</evidence>
<keyword evidence="4" id="KW-1185">Reference proteome</keyword>
<sequence length="477" mass="53312">MKQRQWLVTIVSLLLFAVVFSSGKANASTIDLNGGVKNENTYEEYIFLTGVPIKFTGTNKNVVVSVAEKKGQLTETYKLTLTGASGEKLTRQFTYVYDVTNYDQIGQSTATGEVTKYTEKITIGNKTYTLTDYQFSKSAITDKRPASDYFSGNAMARKTYSVKSGRNTDEVTIHIDSRNEGYENFWGATETQITEYEMVFEDGSIGTVKNRVSSSKSRTLNYEENASSLSSFYGGYVVNSTADIISEYDYKLPKKSGTVSLNLKMMPRIERLIVPKFRDLSSHQAKDAIEKLYSLGILEDQSNFFSPNTPMQRYDFTVAIGKAIDLRVLEESTKGKKTPPSIFNDVKRTTKDYGYLASAVNKGVVTGVTPSSFDPHGYLTRQQAAAILVRALGLEGKAPDPGFKTNYRDDAQITDYARDAVYVVSELGLMTGDSVTGNFNPKQNLTRAQASLIMLRFLEYLENDLKQNYRDDILFFD</sequence>
<organism evidence="3 4">
    <name type="scientific">Metasolibacillus meyeri</name>
    <dbReference type="NCBI Taxonomy" id="1071052"/>
    <lineage>
        <taxon>Bacteria</taxon>
        <taxon>Bacillati</taxon>
        <taxon>Bacillota</taxon>
        <taxon>Bacilli</taxon>
        <taxon>Bacillales</taxon>
        <taxon>Caryophanaceae</taxon>
        <taxon>Metasolibacillus</taxon>
    </lineage>
</organism>
<evidence type="ECO:0000313" key="3">
    <source>
        <dbReference type="EMBL" id="MEC1177579.1"/>
    </source>
</evidence>
<evidence type="ECO:0000259" key="2">
    <source>
        <dbReference type="PROSITE" id="PS51272"/>
    </source>
</evidence>
<dbReference type="InterPro" id="IPR051465">
    <property type="entry name" value="Cell_Envelope_Struct_Comp"/>
</dbReference>
<dbReference type="InterPro" id="IPR001119">
    <property type="entry name" value="SLH_dom"/>
</dbReference>
<feature type="chain" id="PRO_5043667697" evidence="1">
    <location>
        <begin position="28"/>
        <end position="477"/>
    </location>
</feature>
<feature type="domain" description="SLH" evidence="2">
    <location>
        <begin position="272"/>
        <end position="334"/>
    </location>
</feature>
<proteinExistence type="predicted"/>
<dbReference type="PANTHER" id="PTHR43308">
    <property type="entry name" value="OUTER MEMBRANE PROTEIN ALPHA-RELATED"/>
    <property type="match status" value="1"/>
</dbReference>
<dbReference type="AlphaFoldDB" id="A0AAW9NQL0"/>
<feature type="signal peptide" evidence="1">
    <location>
        <begin position="1"/>
        <end position="27"/>
    </location>
</feature>
<name>A0AAW9NQL0_9BACL</name>
<reference evidence="3 4" key="1">
    <citation type="submission" date="2023-03" db="EMBL/GenBank/DDBJ databases">
        <title>Bacillus Genome Sequencing.</title>
        <authorList>
            <person name="Dunlap C."/>
        </authorList>
    </citation>
    <scope>NUCLEOTIDE SEQUENCE [LARGE SCALE GENOMIC DNA]</scope>
    <source>
        <strain evidence="3 4">B-59205</strain>
    </source>
</reference>
<dbReference type="Proteomes" id="UP001344888">
    <property type="component" value="Unassembled WGS sequence"/>
</dbReference>
<accession>A0AAW9NQL0</accession>
<feature type="domain" description="SLH" evidence="2">
    <location>
        <begin position="339"/>
        <end position="402"/>
    </location>
</feature>
<dbReference type="EMBL" id="JARSFG010000005">
    <property type="protein sequence ID" value="MEC1177579.1"/>
    <property type="molecule type" value="Genomic_DNA"/>
</dbReference>
<feature type="domain" description="SLH" evidence="2">
    <location>
        <begin position="404"/>
        <end position="468"/>
    </location>
</feature>
<dbReference type="Pfam" id="PF00395">
    <property type="entry name" value="SLH"/>
    <property type="match status" value="3"/>
</dbReference>
<comment type="caution">
    <text evidence="3">The sequence shown here is derived from an EMBL/GenBank/DDBJ whole genome shotgun (WGS) entry which is preliminary data.</text>
</comment>
<evidence type="ECO:0000313" key="4">
    <source>
        <dbReference type="Proteomes" id="UP001344888"/>
    </source>
</evidence>
<dbReference type="PROSITE" id="PS51272">
    <property type="entry name" value="SLH"/>
    <property type="match status" value="3"/>
</dbReference>
<dbReference type="PANTHER" id="PTHR43308:SF5">
    <property type="entry name" value="S-LAYER PROTEIN _ PEPTIDOGLYCAN ENDO-BETA-N-ACETYLGLUCOSAMINIDASE"/>
    <property type="match status" value="1"/>
</dbReference>